<feature type="active site" description="Proton acceptor" evidence="8 10">
    <location>
        <position position="336"/>
    </location>
</feature>
<dbReference type="PIRSF" id="PIRSF000099">
    <property type="entry name" value="Histidinol_dh"/>
    <property type="match status" value="1"/>
</dbReference>
<dbReference type="PROSITE" id="PS00611">
    <property type="entry name" value="HISOL_DEHYDROGENASE"/>
    <property type="match status" value="1"/>
</dbReference>
<gene>
    <name evidence="8 15" type="primary">hisD</name>
    <name evidence="15" type="ORF">ELD05_06025</name>
</gene>
<keyword evidence="8 11" id="KW-0520">NAD</keyword>
<dbReference type="Gene3D" id="1.20.5.1300">
    <property type="match status" value="1"/>
</dbReference>
<keyword evidence="8" id="KW-0368">Histidine biosynthesis</keyword>
<keyword evidence="6 8" id="KW-0560">Oxidoreductase</keyword>
<protein>
    <recommendedName>
        <fullName evidence="3 8">Histidinol dehydrogenase</fullName>
        <shortName evidence="8">HDH</shortName>
        <ecNumber evidence="3 8">1.1.1.23</ecNumber>
    </recommendedName>
</protein>
<dbReference type="EC" id="1.1.1.23" evidence="3 8"/>
<dbReference type="HAMAP" id="MF_01024">
    <property type="entry name" value="HisD"/>
    <property type="match status" value="1"/>
</dbReference>
<evidence type="ECO:0000256" key="12">
    <source>
        <dbReference type="PIRSR" id="PIRSR000099-3"/>
    </source>
</evidence>
<comment type="cofactor">
    <cofactor evidence="8 13">
        <name>Zn(2+)</name>
        <dbReference type="ChEBI" id="CHEBI:29105"/>
    </cofactor>
    <text evidence="8 13">Binds 1 zinc ion per subunit.</text>
</comment>
<dbReference type="FunFam" id="3.40.50.1980:FF:000001">
    <property type="entry name" value="Histidinol dehydrogenase"/>
    <property type="match status" value="1"/>
</dbReference>
<dbReference type="InterPro" id="IPR022695">
    <property type="entry name" value="Histidinol_DH_monofunct"/>
</dbReference>
<keyword evidence="4 8" id="KW-0479">Metal-binding</keyword>
<feature type="binding site" evidence="8 11">
    <location>
        <position position="138"/>
    </location>
    <ligand>
        <name>NAD(+)</name>
        <dbReference type="ChEBI" id="CHEBI:57540"/>
    </ligand>
</feature>
<dbReference type="GO" id="GO:0005829">
    <property type="term" value="C:cytosol"/>
    <property type="evidence" value="ECO:0007669"/>
    <property type="project" value="TreeGrafter"/>
</dbReference>
<dbReference type="CDD" id="cd06572">
    <property type="entry name" value="Histidinol_dh"/>
    <property type="match status" value="1"/>
</dbReference>
<dbReference type="PANTHER" id="PTHR21256">
    <property type="entry name" value="HISTIDINOL DEHYDROGENASE HDH"/>
    <property type="match status" value="1"/>
</dbReference>
<dbReference type="PRINTS" id="PR00083">
    <property type="entry name" value="HOLDHDRGNASE"/>
</dbReference>
<dbReference type="InterPro" id="IPR012131">
    <property type="entry name" value="Hstdl_DH"/>
</dbReference>
<feature type="binding site" evidence="8 13">
    <location>
        <position position="428"/>
    </location>
    <ligand>
        <name>Zn(2+)</name>
        <dbReference type="ChEBI" id="CHEBI:29105"/>
    </ligand>
</feature>
<feature type="binding site" evidence="8 11">
    <location>
        <position position="200"/>
    </location>
    <ligand>
        <name>NAD(+)</name>
        <dbReference type="ChEBI" id="CHEBI:57540"/>
    </ligand>
</feature>
<dbReference type="GO" id="GO:0051287">
    <property type="term" value="F:NAD binding"/>
    <property type="evidence" value="ECO:0007669"/>
    <property type="project" value="InterPro"/>
</dbReference>
<evidence type="ECO:0000256" key="14">
    <source>
        <dbReference type="RuleBase" id="RU004175"/>
    </source>
</evidence>
<evidence type="ECO:0000256" key="2">
    <source>
        <dbReference type="ARBA" id="ARBA00010178"/>
    </source>
</evidence>
<dbReference type="Proteomes" id="UP000282930">
    <property type="component" value="Chromosome"/>
</dbReference>
<dbReference type="PANTHER" id="PTHR21256:SF2">
    <property type="entry name" value="HISTIDINE BIOSYNTHESIS TRIFUNCTIONAL PROTEIN"/>
    <property type="match status" value="1"/>
</dbReference>
<dbReference type="NCBIfam" id="TIGR00069">
    <property type="entry name" value="hisD"/>
    <property type="match status" value="1"/>
</dbReference>
<dbReference type="InterPro" id="IPR016161">
    <property type="entry name" value="Ald_DH/histidinol_DH"/>
</dbReference>
<comment type="pathway">
    <text evidence="8">Amino-acid biosynthesis; L-histidine biosynthesis; L-histidine from 5-phospho-alpha-D-ribose 1-diphosphate: step 9/9.</text>
</comment>
<evidence type="ECO:0000256" key="1">
    <source>
        <dbReference type="ARBA" id="ARBA00003850"/>
    </source>
</evidence>
<evidence type="ECO:0000256" key="4">
    <source>
        <dbReference type="ARBA" id="ARBA00022723"/>
    </source>
</evidence>
<dbReference type="Gene3D" id="3.40.50.1980">
    <property type="entry name" value="Nitrogenase molybdenum iron protein domain"/>
    <property type="match status" value="2"/>
</dbReference>
<name>A0A3T0D573_9FIRM</name>
<evidence type="ECO:0000256" key="9">
    <source>
        <dbReference type="PIRNR" id="PIRNR000099"/>
    </source>
</evidence>
<reference evidence="15 16" key="1">
    <citation type="submission" date="2018-12" db="EMBL/GenBank/DDBJ databases">
        <title>Genome sequence from the cellulolytic species, Caldicellulosiruptor changbaiensis.</title>
        <authorList>
            <person name="Blumer-Schuette S.E."/>
            <person name="Mendoza C."/>
        </authorList>
    </citation>
    <scope>NUCLEOTIDE SEQUENCE [LARGE SCALE GENOMIC DNA]</scope>
    <source>
        <strain evidence="15 16">CBS-Z</strain>
    </source>
</reference>
<organism evidence="15 16">
    <name type="scientific">Caldicellulosiruptor changbaiensis</name>
    <dbReference type="NCBI Taxonomy" id="1222016"/>
    <lineage>
        <taxon>Bacteria</taxon>
        <taxon>Bacillati</taxon>
        <taxon>Bacillota</taxon>
        <taxon>Bacillota incertae sedis</taxon>
        <taxon>Caldicellulosiruptorales</taxon>
        <taxon>Caldicellulosiruptoraceae</taxon>
        <taxon>Caldicellulosiruptor</taxon>
    </lineage>
</organism>
<dbReference type="GO" id="GO:0000105">
    <property type="term" value="P:L-histidine biosynthetic process"/>
    <property type="evidence" value="ECO:0007669"/>
    <property type="project" value="UniProtKB-UniRule"/>
</dbReference>
<dbReference type="Pfam" id="PF00815">
    <property type="entry name" value="Histidinol_dh"/>
    <property type="match status" value="1"/>
</dbReference>
<evidence type="ECO:0000256" key="13">
    <source>
        <dbReference type="PIRSR" id="PIRSR000099-4"/>
    </source>
</evidence>
<sequence>MFRKDDIAVKILKDNKELEQFLSNLNSIGYQAVEEIEDKVKKIIADVKLKKDEAVLGYTRLFDCKEFDLEDLIVKEEEIDRAFFECQKEDEKFVQALKLTYENIYQYHLKQKEETWIFTKDDTILGQIVRPLERVGIYVPGGNGSYPSTVLMNSIPAKVAGVKEIIMVTPPDKEKKINKYTLAAAKICGVNKIFKVGGAQAIAALAFGTELIPKVDKIVGPGNIYVAIAKKILFGNVDIDSIAGPSEVLIIADSFANPKYVAADLLSQAEHDTMARSILITTSQDLALEVNKKVDEMLKANPNQIAAQSIERNGVIIIVEDLDDAVEIANRICPEHLELCCKNPEDLIFKIKNAGAIFVGEFSPEPIGDYIAGPNHVLPTSGTARFFSPLGVYDFVKRISLIKYSKEQFLKDAPFAIEIAEKERFLFHANSLKVRLEDV</sequence>
<evidence type="ECO:0000256" key="8">
    <source>
        <dbReference type="HAMAP-Rule" id="MF_01024"/>
    </source>
</evidence>
<feature type="binding site" evidence="8 12">
    <location>
        <position position="268"/>
    </location>
    <ligand>
        <name>substrate</name>
    </ligand>
</feature>
<keyword evidence="16" id="KW-1185">Reference proteome</keyword>
<evidence type="ECO:0000256" key="11">
    <source>
        <dbReference type="PIRSR" id="PIRSR000099-2"/>
    </source>
</evidence>
<evidence type="ECO:0000256" key="3">
    <source>
        <dbReference type="ARBA" id="ARBA00012965"/>
    </source>
</evidence>
<dbReference type="FunFam" id="3.40.50.1980:FF:000026">
    <property type="entry name" value="Histidinol dehydrogenase"/>
    <property type="match status" value="1"/>
</dbReference>
<evidence type="ECO:0000313" key="16">
    <source>
        <dbReference type="Proteomes" id="UP000282930"/>
    </source>
</evidence>
<dbReference type="GO" id="GO:0004399">
    <property type="term" value="F:histidinol dehydrogenase activity"/>
    <property type="evidence" value="ECO:0007669"/>
    <property type="project" value="UniProtKB-UniRule"/>
</dbReference>
<feature type="binding site" evidence="8 12">
    <location>
        <position position="271"/>
    </location>
    <ligand>
        <name>substrate</name>
    </ligand>
</feature>
<evidence type="ECO:0000313" key="15">
    <source>
        <dbReference type="EMBL" id="AZT90231.1"/>
    </source>
</evidence>
<dbReference type="SUPFAM" id="SSF53720">
    <property type="entry name" value="ALDH-like"/>
    <property type="match status" value="1"/>
</dbReference>
<dbReference type="EMBL" id="CP034791">
    <property type="protein sequence ID" value="AZT90231.1"/>
    <property type="molecule type" value="Genomic_DNA"/>
</dbReference>
<comment type="catalytic activity">
    <reaction evidence="7 8">
        <text>L-histidinol + 2 NAD(+) + H2O = L-histidine + 2 NADH + 3 H(+)</text>
        <dbReference type="Rhea" id="RHEA:20641"/>
        <dbReference type="ChEBI" id="CHEBI:15377"/>
        <dbReference type="ChEBI" id="CHEBI:15378"/>
        <dbReference type="ChEBI" id="CHEBI:57540"/>
        <dbReference type="ChEBI" id="CHEBI:57595"/>
        <dbReference type="ChEBI" id="CHEBI:57699"/>
        <dbReference type="ChEBI" id="CHEBI:57945"/>
        <dbReference type="EC" id="1.1.1.23"/>
    </reaction>
</comment>
<feature type="binding site" evidence="8 11">
    <location>
        <position position="223"/>
    </location>
    <ligand>
        <name>NAD(+)</name>
        <dbReference type="ChEBI" id="CHEBI:57540"/>
    </ligand>
</feature>
<comment type="similarity">
    <text evidence="2 8 9 14">Belongs to the histidinol dehydrogenase family.</text>
</comment>
<feature type="binding site" evidence="8 12">
    <location>
        <position position="423"/>
    </location>
    <ligand>
        <name>substrate</name>
    </ligand>
</feature>
<dbReference type="KEGG" id="ccha:ELD05_06025"/>
<keyword evidence="5 8" id="KW-0862">Zinc</keyword>
<proteinExistence type="inferred from homology"/>
<feature type="binding site" evidence="8 12">
    <location>
        <position position="369"/>
    </location>
    <ligand>
        <name>substrate</name>
    </ligand>
</feature>
<feature type="binding site" evidence="8 13">
    <location>
        <position position="268"/>
    </location>
    <ligand>
        <name>Zn(2+)</name>
        <dbReference type="ChEBI" id="CHEBI:29105"/>
    </ligand>
</feature>
<evidence type="ECO:0000256" key="10">
    <source>
        <dbReference type="PIRSR" id="PIRSR000099-1"/>
    </source>
</evidence>
<feature type="binding site" evidence="8 12">
    <location>
        <position position="246"/>
    </location>
    <ligand>
        <name>substrate</name>
    </ligand>
</feature>
<feature type="binding site" evidence="8 12">
    <location>
        <position position="336"/>
    </location>
    <ligand>
        <name>substrate</name>
    </ligand>
</feature>
<feature type="active site" description="Proton acceptor" evidence="8 10">
    <location>
        <position position="335"/>
    </location>
</feature>
<keyword evidence="8" id="KW-0028">Amino-acid biosynthesis</keyword>
<dbReference type="AlphaFoldDB" id="A0A3T0D573"/>
<dbReference type="InterPro" id="IPR001692">
    <property type="entry name" value="Histidinol_DH_CS"/>
</dbReference>
<evidence type="ECO:0000256" key="5">
    <source>
        <dbReference type="ARBA" id="ARBA00022833"/>
    </source>
</evidence>
<accession>A0A3T0D573</accession>
<dbReference type="GO" id="GO:0008270">
    <property type="term" value="F:zinc ion binding"/>
    <property type="evidence" value="ECO:0007669"/>
    <property type="project" value="UniProtKB-UniRule"/>
</dbReference>
<feature type="binding site" evidence="8 12">
    <location>
        <position position="428"/>
    </location>
    <ligand>
        <name>substrate</name>
    </ligand>
</feature>
<evidence type="ECO:0000256" key="6">
    <source>
        <dbReference type="ARBA" id="ARBA00023002"/>
    </source>
</evidence>
<feature type="binding site" evidence="8 13">
    <location>
        <position position="271"/>
    </location>
    <ligand>
        <name>Zn(2+)</name>
        <dbReference type="ChEBI" id="CHEBI:29105"/>
    </ligand>
</feature>
<dbReference type="UniPathway" id="UPA00031">
    <property type="reaction ID" value="UER00014"/>
</dbReference>
<evidence type="ECO:0000256" key="7">
    <source>
        <dbReference type="ARBA" id="ARBA00049489"/>
    </source>
</evidence>
<comment type="function">
    <text evidence="1 8">Catalyzes the sequential NAD-dependent oxidations of L-histidinol to L-histidinaldehyde and then to L-histidine.</text>
</comment>
<feature type="binding site" evidence="8 13">
    <location>
        <position position="369"/>
    </location>
    <ligand>
        <name>Zn(2+)</name>
        <dbReference type="ChEBI" id="CHEBI:29105"/>
    </ligand>
</feature>